<protein>
    <submittedName>
        <fullName evidence="1">Uncharacterized protein</fullName>
    </submittedName>
</protein>
<evidence type="ECO:0000313" key="2">
    <source>
        <dbReference type="Proteomes" id="UP001196413"/>
    </source>
</evidence>
<reference evidence="1" key="1">
    <citation type="submission" date="2021-06" db="EMBL/GenBank/DDBJ databases">
        <title>Parelaphostrongylus tenuis whole genome reference sequence.</title>
        <authorList>
            <person name="Garwood T.J."/>
            <person name="Larsen P.A."/>
            <person name="Fountain-Jones N.M."/>
            <person name="Garbe J.R."/>
            <person name="Macchietto M.G."/>
            <person name="Kania S.A."/>
            <person name="Gerhold R.W."/>
            <person name="Richards J.E."/>
            <person name="Wolf T.M."/>
        </authorList>
    </citation>
    <scope>NUCLEOTIDE SEQUENCE</scope>
    <source>
        <strain evidence="1">MNPRO001-30</strain>
        <tissue evidence="1">Meninges</tissue>
    </source>
</reference>
<comment type="caution">
    <text evidence="1">The sequence shown here is derived from an EMBL/GenBank/DDBJ whole genome shotgun (WGS) entry which is preliminary data.</text>
</comment>
<name>A0AAD5N355_PARTN</name>
<organism evidence="1 2">
    <name type="scientific">Parelaphostrongylus tenuis</name>
    <name type="common">Meningeal worm</name>
    <dbReference type="NCBI Taxonomy" id="148309"/>
    <lineage>
        <taxon>Eukaryota</taxon>
        <taxon>Metazoa</taxon>
        <taxon>Ecdysozoa</taxon>
        <taxon>Nematoda</taxon>
        <taxon>Chromadorea</taxon>
        <taxon>Rhabditida</taxon>
        <taxon>Rhabditina</taxon>
        <taxon>Rhabditomorpha</taxon>
        <taxon>Strongyloidea</taxon>
        <taxon>Metastrongylidae</taxon>
        <taxon>Parelaphostrongylus</taxon>
    </lineage>
</organism>
<dbReference type="Proteomes" id="UP001196413">
    <property type="component" value="Unassembled WGS sequence"/>
</dbReference>
<proteinExistence type="predicted"/>
<accession>A0AAD5N355</accession>
<dbReference type="EMBL" id="JAHQIW010004126">
    <property type="protein sequence ID" value="KAJ1361176.1"/>
    <property type="molecule type" value="Genomic_DNA"/>
</dbReference>
<evidence type="ECO:0000313" key="1">
    <source>
        <dbReference type="EMBL" id="KAJ1361176.1"/>
    </source>
</evidence>
<dbReference type="AlphaFoldDB" id="A0AAD5N355"/>
<keyword evidence="2" id="KW-1185">Reference proteome</keyword>
<sequence>MLICPINQDPRDRVKLSDKQSLKLSEKIRLCQPVIWPMSCSLCQGHKEEVNRFGLESLGRRFARSVSVQFPPLQVIGALVGQEEVSRHQSFVSKIGWLVCIEE</sequence>
<gene>
    <name evidence="1" type="ORF">KIN20_020369</name>
</gene>